<comment type="caution">
    <text evidence="2">The sequence shown here is derived from an EMBL/GenBank/DDBJ whole genome shotgun (WGS) entry which is preliminary data.</text>
</comment>
<evidence type="ECO:0000313" key="2">
    <source>
        <dbReference type="EMBL" id="KAF2147732.1"/>
    </source>
</evidence>
<dbReference type="EMBL" id="ML996095">
    <property type="protein sequence ID" value="KAF2147732.1"/>
    <property type="molecule type" value="Genomic_DNA"/>
</dbReference>
<feature type="signal peptide" evidence="1">
    <location>
        <begin position="1"/>
        <end position="30"/>
    </location>
</feature>
<evidence type="ECO:0000256" key="1">
    <source>
        <dbReference type="SAM" id="SignalP"/>
    </source>
</evidence>
<dbReference type="AlphaFoldDB" id="A0A9P4MCD5"/>
<gene>
    <name evidence="2" type="ORF">K461DRAFT_71396</name>
</gene>
<keyword evidence="3" id="KW-1185">Reference proteome</keyword>
<proteinExistence type="predicted"/>
<evidence type="ECO:0008006" key="4">
    <source>
        <dbReference type="Google" id="ProtNLM"/>
    </source>
</evidence>
<reference evidence="2" key="1">
    <citation type="journal article" date="2020" name="Stud. Mycol.">
        <title>101 Dothideomycetes genomes: a test case for predicting lifestyles and emergence of pathogens.</title>
        <authorList>
            <person name="Haridas S."/>
            <person name="Albert R."/>
            <person name="Binder M."/>
            <person name="Bloem J."/>
            <person name="Labutti K."/>
            <person name="Salamov A."/>
            <person name="Andreopoulos B."/>
            <person name="Baker S."/>
            <person name="Barry K."/>
            <person name="Bills G."/>
            <person name="Bluhm B."/>
            <person name="Cannon C."/>
            <person name="Castanera R."/>
            <person name="Culley D."/>
            <person name="Daum C."/>
            <person name="Ezra D."/>
            <person name="Gonzalez J."/>
            <person name="Henrissat B."/>
            <person name="Kuo A."/>
            <person name="Liang C."/>
            <person name="Lipzen A."/>
            <person name="Lutzoni F."/>
            <person name="Magnuson J."/>
            <person name="Mondo S."/>
            <person name="Nolan M."/>
            <person name="Ohm R."/>
            <person name="Pangilinan J."/>
            <person name="Park H.-J."/>
            <person name="Ramirez L."/>
            <person name="Alfaro M."/>
            <person name="Sun H."/>
            <person name="Tritt A."/>
            <person name="Yoshinaga Y."/>
            <person name="Zwiers L.-H."/>
            <person name="Turgeon B."/>
            <person name="Goodwin S."/>
            <person name="Spatafora J."/>
            <person name="Crous P."/>
            <person name="Grigoriev I."/>
        </authorList>
    </citation>
    <scope>NUCLEOTIDE SEQUENCE</scope>
    <source>
        <strain evidence="2">CBS 260.36</strain>
    </source>
</reference>
<feature type="chain" id="PRO_5040315067" description="Secreted protein" evidence="1">
    <location>
        <begin position="31"/>
        <end position="111"/>
    </location>
</feature>
<evidence type="ECO:0000313" key="3">
    <source>
        <dbReference type="Proteomes" id="UP000799439"/>
    </source>
</evidence>
<dbReference type="Proteomes" id="UP000799439">
    <property type="component" value="Unassembled WGS sequence"/>
</dbReference>
<name>A0A9P4MCD5_9PEZI</name>
<protein>
    <recommendedName>
        <fullName evidence="4">Secreted protein</fullName>
    </recommendedName>
</protein>
<organism evidence="2 3">
    <name type="scientific">Myriangium duriaei CBS 260.36</name>
    <dbReference type="NCBI Taxonomy" id="1168546"/>
    <lineage>
        <taxon>Eukaryota</taxon>
        <taxon>Fungi</taxon>
        <taxon>Dikarya</taxon>
        <taxon>Ascomycota</taxon>
        <taxon>Pezizomycotina</taxon>
        <taxon>Dothideomycetes</taxon>
        <taxon>Dothideomycetidae</taxon>
        <taxon>Myriangiales</taxon>
        <taxon>Myriangiaceae</taxon>
        <taxon>Myriangium</taxon>
    </lineage>
</organism>
<accession>A0A9P4MCD5</accession>
<sequence>MWQGVGRSPSLWLDLTSLAALLVPALFCHSQPLPRYSRGLPRLSVECSPSGSETCPITRLSDDSSVVHGFRLVFQAQFIIYTNHFCSIHLRRHGLRRYCNETGTHVIPGPT</sequence>
<keyword evidence="1" id="KW-0732">Signal</keyword>